<dbReference type="OrthoDB" id="9762947at2"/>
<feature type="transmembrane region" description="Helical" evidence="5">
    <location>
        <begin position="362"/>
        <end position="382"/>
    </location>
</feature>
<proteinExistence type="predicted"/>
<keyword evidence="7" id="KW-1185">Reference proteome</keyword>
<dbReference type="AlphaFoldDB" id="A0A371BED2"/>
<keyword evidence="3 5" id="KW-1133">Transmembrane helix</keyword>
<reference evidence="7" key="1">
    <citation type="submission" date="2018-08" db="EMBL/GenBank/DDBJ databases">
        <authorList>
            <person name="Kim S.-J."/>
            <person name="Jung G.-Y."/>
        </authorList>
    </citation>
    <scope>NUCLEOTIDE SEQUENCE [LARGE SCALE GENOMIC DNA]</scope>
    <source>
        <strain evidence="7">GY_H</strain>
    </source>
</reference>
<name>A0A371BED2_9BRAD</name>
<dbReference type="PANTHER" id="PTHR11785">
    <property type="entry name" value="AMINO ACID TRANSPORTER"/>
    <property type="match status" value="1"/>
</dbReference>
<comment type="subcellular location">
    <subcellularLocation>
        <location evidence="1">Membrane</location>
        <topology evidence="1">Multi-pass membrane protein</topology>
    </subcellularLocation>
</comment>
<keyword evidence="2 5" id="KW-0812">Transmembrane</keyword>
<feature type="transmembrane region" description="Helical" evidence="5">
    <location>
        <begin position="65"/>
        <end position="89"/>
    </location>
</feature>
<feature type="transmembrane region" description="Helical" evidence="5">
    <location>
        <begin position="300"/>
        <end position="320"/>
    </location>
</feature>
<organism evidence="6 7">
    <name type="scientific">Undibacter mobilis</name>
    <dbReference type="NCBI Taxonomy" id="2292256"/>
    <lineage>
        <taxon>Bacteria</taxon>
        <taxon>Pseudomonadati</taxon>
        <taxon>Pseudomonadota</taxon>
        <taxon>Alphaproteobacteria</taxon>
        <taxon>Hyphomicrobiales</taxon>
        <taxon>Nitrobacteraceae</taxon>
        <taxon>Undibacter</taxon>
    </lineage>
</organism>
<dbReference type="InterPro" id="IPR050598">
    <property type="entry name" value="AminoAcid_Transporter"/>
</dbReference>
<feature type="transmembrane region" description="Helical" evidence="5">
    <location>
        <begin position="20"/>
        <end position="44"/>
    </location>
</feature>
<dbReference type="PIRSF" id="PIRSF006060">
    <property type="entry name" value="AA_transporter"/>
    <property type="match status" value="1"/>
</dbReference>
<feature type="transmembrane region" description="Helical" evidence="5">
    <location>
        <begin position="134"/>
        <end position="153"/>
    </location>
</feature>
<dbReference type="GO" id="GO:0016020">
    <property type="term" value="C:membrane"/>
    <property type="evidence" value="ECO:0007669"/>
    <property type="project" value="UniProtKB-SubCell"/>
</dbReference>
<dbReference type="Gene3D" id="1.20.1740.10">
    <property type="entry name" value="Amino acid/polyamine transporter I"/>
    <property type="match status" value="1"/>
</dbReference>
<feature type="transmembrane region" description="Helical" evidence="5">
    <location>
        <begin position="165"/>
        <end position="185"/>
    </location>
</feature>
<evidence type="ECO:0000256" key="2">
    <source>
        <dbReference type="ARBA" id="ARBA00022692"/>
    </source>
</evidence>
<dbReference type="InterPro" id="IPR002293">
    <property type="entry name" value="AA/rel_permease1"/>
</dbReference>
<dbReference type="Proteomes" id="UP000263993">
    <property type="component" value="Unassembled WGS sequence"/>
</dbReference>
<comment type="caution">
    <text evidence="6">The sequence shown here is derived from an EMBL/GenBank/DDBJ whole genome shotgun (WGS) entry which is preliminary data.</text>
</comment>
<feature type="transmembrane region" description="Helical" evidence="5">
    <location>
        <begin position="332"/>
        <end position="350"/>
    </location>
</feature>
<evidence type="ECO:0000256" key="3">
    <source>
        <dbReference type="ARBA" id="ARBA00022989"/>
    </source>
</evidence>
<evidence type="ECO:0000313" key="7">
    <source>
        <dbReference type="Proteomes" id="UP000263993"/>
    </source>
</evidence>
<feature type="transmembrane region" description="Helical" evidence="5">
    <location>
        <begin position="206"/>
        <end position="229"/>
    </location>
</feature>
<evidence type="ECO:0000256" key="1">
    <source>
        <dbReference type="ARBA" id="ARBA00004141"/>
    </source>
</evidence>
<feature type="transmembrane region" description="Helical" evidence="5">
    <location>
        <begin position="388"/>
        <end position="407"/>
    </location>
</feature>
<dbReference type="Pfam" id="PF13520">
    <property type="entry name" value="AA_permease_2"/>
    <property type="match status" value="1"/>
</dbReference>
<keyword evidence="4 5" id="KW-0472">Membrane</keyword>
<dbReference type="GO" id="GO:0015179">
    <property type="term" value="F:L-amino acid transmembrane transporter activity"/>
    <property type="evidence" value="ECO:0007669"/>
    <property type="project" value="TreeGrafter"/>
</dbReference>
<evidence type="ECO:0000256" key="4">
    <source>
        <dbReference type="ARBA" id="ARBA00023136"/>
    </source>
</evidence>
<dbReference type="PANTHER" id="PTHR11785:SF512">
    <property type="entry name" value="SOBREMESA, ISOFORM B"/>
    <property type="match status" value="1"/>
</dbReference>
<protein>
    <submittedName>
        <fullName evidence="6">Amino acid permease</fullName>
    </submittedName>
</protein>
<sequence length="423" mass="45084">MVGVGVFTSLGFQVQTLSSGFSLILLWVVGGVVAMCGAACYAELSGMFPRSSGEYNFLHRTYHAAFGFIAGWLSATVGFAAPVALAAMAFGEYAKPLLPGISPLTLGLGVIWIATAFHLAGLRTGAAFHNAATVIKLVLIVVFIVAGIAYGQPQPISFAPAAGDLGRIFTAAFAINLAFVMYAYSGWNASTYIIGEIRDPSRTLPLALFFGVSVVLVLYVALNAVFLYTTPVEKFAGQIQVATIIGEHVFGAFGGTLVGALICIGLVSSISAMMWIGPRVTMVMGEDFPLLRLFAWRSRFGVPSFAIGFQLVVASLLLLTQSFEAVLDFTQFSLTLCSFCAVAGVIVLRFTKPDHPRPYRCWGYPVTPLIFLAVTGFMLYYLLVSRPAQALAGVALMLVGLVIYFIVQHHAAVPAADKATVIK</sequence>
<feature type="transmembrane region" description="Helical" evidence="5">
    <location>
        <begin position="101"/>
        <end position="122"/>
    </location>
</feature>
<accession>A0A371BED2</accession>
<feature type="transmembrane region" description="Helical" evidence="5">
    <location>
        <begin position="249"/>
        <end position="276"/>
    </location>
</feature>
<dbReference type="EMBL" id="QRGO01000001">
    <property type="protein sequence ID" value="RDV05868.1"/>
    <property type="molecule type" value="Genomic_DNA"/>
</dbReference>
<gene>
    <name evidence="6" type="ORF">DXH78_13390</name>
</gene>
<evidence type="ECO:0000313" key="6">
    <source>
        <dbReference type="EMBL" id="RDV05868.1"/>
    </source>
</evidence>
<evidence type="ECO:0000256" key="5">
    <source>
        <dbReference type="SAM" id="Phobius"/>
    </source>
</evidence>